<evidence type="ECO:0000256" key="7">
    <source>
        <dbReference type="SAM" id="Phobius"/>
    </source>
</evidence>
<evidence type="ECO:0000313" key="9">
    <source>
        <dbReference type="EMBL" id="GAA3803982.1"/>
    </source>
</evidence>
<evidence type="ECO:0000256" key="1">
    <source>
        <dbReference type="ARBA" id="ARBA00004651"/>
    </source>
</evidence>
<feature type="transmembrane region" description="Helical" evidence="7">
    <location>
        <begin position="12"/>
        <end position="33"/>
    </location>
</feature>
<feature type="transmembrane region" description="Helical" evidence="7">
    <location>
        <begin position="273"/>
        <end position="293"/>
    </location>
</feature>
<feature type="transmembrane region" description="Helical" evidence="7">
    <location>
        <begin position="130"/>
        <end position="148"/>
    </location>
</feature>
<evidence type="ECO:0000256" key="3">
    <source>
        <dbReference type="ARBA" id="ARBA00022475"/>
    </source>
</evidence>
<name>A0ABP7HTJ1_9ACTN</name>
<feature type="transmembrane region" description="Helical" evidence="7">
    <location>
        <begin position="218"/>
        <end position="235"/>
    </location>
</feature>
<feature type="transmembrane region" description="Helical" evidence="7">
    <location>
        <begin position="101"/>
        <end position="121"/>
    </location>
</feature>
<feature type="domain" description="EamA" evidence="8">
    <location>
        <begin position="14"/>
        <end position="142"/>
    </location>
</feature>
<dbReference type="PANTHER" id="PTHR42920:SF5">
    <property type="entry name" value="EAMA DOMAIN-CONTAINING PROTEIN"/>
    <property type="match status" value="1"/>
</dbReference>
<dbReference type="EMBL" id="BAAAZR010000004">
    <property type="protein sequence ID" value="GAA3803982.1"/>
    <property type="molecule type" value="Genomic_DNA"/>
</dbReference>
<evidence type="ECO:0000259" key="8">
    <source>
        <dbReference type="Pfam" id="PF00892"/>
    </source>
</evidence>
<keyword evidence="10" id="KW-1185">Reference proteome</keyword>
<evidence type="ECO:0000256" key="2">
    <source>
        <dbReference type="ARBA" id="ARBA00007362"/>
    </source>
</evidence>
<evidence type="ECO:0000313" key="10">
    <source>
        <dbReference type="Proteomes" id="UP001500888"/>
    </source>
</evidence>
<feature type="domain" description="EamA" evidence="8">
    <location>
        <begin position="158"/>
        <end position="290"/>
    </location>
</feature>
<evidence type="ECO:0000256" key="4">
    <source>
        <dbReference type="ARBA" id="ARBA00022692"/>
    </source>
</evidence>
<evidence type="ECO:0000256" key="6">
    <source>
        <dbReference type="ARBA" id="ARBA00023136"/>
    </source>
</evidence>
<sequence length="314" mass="32001">MRSLDPAKAARHLAGVVALLCVTAVWGTTFPLVKDMITRLPVADLFAVRYVASAVLLLAVRPAVLRGLGSRAWWAGVGLGLVYGAALVTQTYGLTTLPSSVSGFVTGSYVVMTPLLALVWFRTRITVRTWTAVGLAVAGLAAFTWMAGGDGGPVPAVGLALTLASAAFYAVHVVALSRWSRPEEAYALTVVQIGTMACVLTVAALPGGVAVPASAGDWAGLVYLATVAGALSFLTQTWAQAHVPATTAAVVMSVEPLWATAFAVLLYGEAAGWSLLVGGGCVLVAMVLVAVPARAAPASPPARTLTPVPGGDAP</sequence>
<evidence type="ECO:0000256" key="5">
    <source>
        <dbReference type="ARBA" id="ARBA00022989"/>
    </source>
</evidence>
<protein>
    <submittedName>
        <fullName evidence="9">DMT family transporter</fullName>
    </submittedName>
</protein>
<accession>A0ABP7HTJ1</accession>
<dbReference type="InterPro" id="IPR000620">
    <property type="entry name" value="EamA_dom"/>
</dbReference>
<feature type="transmembrane region" description="Helical" evidence="7">
    <location>
        <begin position="72"/>
        <end position="95"/>
    </location>
</feature>
<feature type="transmembrane region" description="Helical" evidence="7">
    <location>
        <begin position="247"/>
        <end position="267"/>
    </location>
</feature>
<keyword evidence="4 7" id="KW-0812">Transmembrane</keyword>
<dbReference type="SUPFAM" id="SSF103481">
    <property type="entry name" value="Multidrug resistance efflux transporter EmrE"/>
    <property type="match status" value="2"/>
</dbReference>
<dbReference type="InterPro" id="IPR037185">
    <property type="entry name" value="EmrE-like"/>
</dbReference>
<dbReference type="Pfam" id="PF00892">
    <property type="entry name" value="EamA"/>
    <property type="match status" value="2"/>
</dbReference>
<dbReference type="RefSeq" id="WP_344938073.1">
    <property type="nucleotide sequence ID" value="NZ_BAAAZR010000004.1"/>
</dbReference>
<keyword evidence="5 7" id="KW-1133">Transmembrane helix</keyword>
<feature type="transmembrane region" description="Helical" evidence="7">
    <location>
        <begin position="39"/>
        <end position="60"/>
    </location>
</feature>
<proteinExistence type="inferred from homology"/>
<organism evidence="9 10">
    <name type="scientific">Sphaerisporangium flaviroseum</name>
    <dbReference type="NCBI Taxonomy" id="509199"/>
    <lineage>
        <taxon>Bacteria</taxon>
        <taxon>Bacillati</taxon>
        <taxon>Actinomycetota</taxon>
        <taxon>Actinomycetes</taxon>
        <taxon>Streptosporangiales</taxon>
        <taxon>Streptosporangiaceae</taxon>
        <taxon>Sphaerisporangium</taxon>
    </lineage>
</organism>
<gene>
    <name evidence="9" type="ORF">GCM10022226_24730</name>
</gene>
<comment type="subcellular location">
    <subcellularLocation>
        <location evidence="1">Cell membrane</location>
        <topology evidence="1">Multi-pass membrane protein</topology>
    </subcellularLocation>
</comment>
<comment type="similarity">
    <text evidence="2">Belongs to the EamA transporter family.</text>
</comment>
<keyword evidence="6 7" id="KW-0472">Membrane</keyword>
<comment type="caution">
    <text evidence="9">The sequence shown here is derived from an EMBL/GenBank/DDBJ whole genome shotgun (WGS) entry which is preliminary data.</text>
</comment>
<reference evidence="10" key="1">
    <citation type="journal article" date="2019" name="Int. J. Syst. Evol. Microbiol.">
        <title>The Global Catalogue of Microorganisms (GCM) 10K type strain sequencing project: providing services to taxonomists for standard genome sequencing and annotation.</title>
        <authorList>
            <consortium name="The Broad Institute Genomics Platform"/>
            <consortium name="The Broad Institute Genome Sequencing Center for Infectious Disease"/>
            <person name="Wu L."/>
            <person name="Ma J."/>
        </authorList>
    </citation>
    <scope>NUCLEOTIDE SEQUENCE [LARGE SCALE GENOMIC DNA]</scope>
    <source>
        <strain evidence="10">JCM 16908</strain>
    </source>
</reference>
<dbReference type="PANTHER" id="PTHR42920">
    <property type="entry name" value="OS03G0707200 PROTEIN-RELATED"/>
    <property type="match status" value="1"/>
</dbReference>
<dbReference type="InterPro" id="IPR051258">
    <property type="entry name" value="Diverse_Substrate_Transporter"/>
</dbReference>
<feature type="transmembrane region" description="Helical" evidence="7">
    <location>
        <begin position="186"/>
        <end position="206"/>
    </location>
</feature>
<dbReference type="Proteomes" id="UP001500888">
    <property type="component" value="Unassembled WGS sequence"/>
</dbReference>
<keyword evidence="3" id="KW-1003">Cell membrane</keyword>
<feature type="transmembrane region" description="Helical" evidence="7">
    <location>
        <begin position="154"/>
        <end position="174"/>
    </location>
</feature>